<dbReference type="EMBL" id="CP009416">
    <property type="protein sequence ID" value="AJD90015.1"/>
    <property type="molecule type" value="Genomic_DNA"/>
</dbReference>
<evidence type="ECO:0000313" key="3">
    <source>
        <dbReference type="Proteomes" id="UP000031449"/>
    </source>
</evidence>
<dbReference type="CDD" id="cd14845">
    <property type="entry name" value="L-Ala-D-Glu_peptidase_like"/>
    <property type="match status" value="1"/>
</dbReference>
<dbReference type="KEGG" id="jeo:JMA_06980"/>
<feature type="domain" description="Peptidase M15C" evidence="1">
    <location>
        <begin position="91"/>
        <end position="157"/>
    </location>
</feature>
<dbReference type="BioCyc" id="JESP1508404:G14D9-9915-MONOMER"/>
<dbReference type="GO" id="GO:0008233">
    <property type="term" value="F:peptidase activity"/>
    <property type="evidence" value="ECO:0007669"/>
    <property type="project" value="InterPro"/>
</dbReference>
<dbReference type="SUPFAM" id="SSF55166">
    <property type="entry name" value="Hedgehog/DD-peptidase"/>
    <property type="match status" value="1"/>
</dbReference>
<dbReference type="STRING" id="1508404.JMA_06980"/>
<dbReference type="OrthoDB" id="9799970at2"/>
<dbReference type="PANTHER" id="PTHR34385:SF1">
    <property type="entry name" value="PEPTIDOGLYCAN L-ALANYL-D-GLUTAMATE ENDOPEPTIDASE CWLK"/>
    <property type="match status" value="1"/>
</dbReference>
<protein>
    <recommendedName>
        <fullName evidence="1">Peptidase M15C domain-containing protein</fullName>
    </recommendedName>
</protein>
<reference evidence="2 3" key="1">
    <citation type="submission" date="2014-08" db="EMBL/GenBank/DDBJ databases">
        <title>Complete genome of a marine bacteria Jeotgalibacillus malaysiensis.</title>
        <authorList>
            <person name="Yaakop A.S."/>
            <person name="Chan K.-G."/>
            <person name="Goh K.M."/>
        </authorList>
    </citation>
    <scope>NUCLEOTIDE SEQUENCE [LARGE SCALE GENOMIC DNA]</scope>
    <source>
        <strain evidence="2 3">D5</strain>
    </source>
</reference>
<dbReference type="MEROPS" id="M15.A05"/>
<dbReference type="HOGENOM" id="CLU_109248_0_0_9"/>
<dbReference type="AlphaFoldDB" id="A0A0B5AHZ4"/>
<dbReference type="PANTHER" id="PTHR34385">
    <property type="entry name" value="D-ALANYL-D-ALANINE CARBOXYPEPTIDASE"/>
    <property type="match status" value="1"/>
</dbReference>
<gene>
    <name evidence="2" type="ORF">JMA_06980</name>
</gene>
<name>A0A0B5AHZ4_9BACL</name>
<proteinExistence type="predicted"/>
<dbReference type="InterPro" id="IPR039561">
    <property type="entry name" value="Peptidase_M15C"/>
</dbReference>
<evidence type="ECO:0000259" key="1">
    <source>
        <dbReference type="Pfam" id="PF13539"/>
    </source>
</evidence>
<evidence type="ECO:0000313" key="2">
    <source>
        <dbReference type="EMBL" id="AJD90015.1"/>
    </source>
</evidence>
<dbReference type="InterPro" id="IPR009045">
    <property type="entry name" value="Zn_M74/Hedgehog-like"/>
</dbReference>
<dbReference type="Gene3D" id="3.30.1380.10">
    <property type="match status" value="1"/>
</dbReference>
<dbReference type="Pfam" id="PF13539">
    <property type="entry name" value="Peptidase_M15_4"/>
    <property type="match status" value="1"/>
</dbReference>
<sequence length="179" mass="20694">MKKLILFLFIAGVAGWLIYRELEHREELRNRPLPQGLHPIVQKKSDELVERASEQDIQIIITDGFRSFEEQDEIYAQGRTREGSIVSYAQGGESYHNYGLAIDFALQTEDDVIWDLEYDGNGNGESDWMEVVEIAKDLGFAWGGDFRGFKDYPHFEMRFGLSIRELKRGERPDEGPVVY</sequence>
<organism evidence="2 3">
    <name type="scientific">Jeotgalibacillus malaysiensis</name>
    <dbReference type="NCBI Taxonomy" id="1508404"/>
    <lineage>
        <taxon>Bacteria</taxon>
        <taxon>Bacillati</taxon>
        <taxon>Bacillota</taxon>
        <taxon>Bacilli</taxon>
        <taxon>Bacillales</taxon>
        <taxon>Caryophanaceae</taxon>
        <taxon>Jeotgalibacillus</taxon>
    </lineage>
</organism>
<dbReference type="Proteomes" id="UP000031449">
    <property type="component" value="Chromosome"/>
</dbReference>
<keyword evidence="3" id="KW-1185">Reference proteome</keyword>
<accession>A0A0B5AHZ4</accession>
<dbReference type="InterPro" id="IPR052179">
    <property type="entry name" value="DD-CPase-like"/>
</dbReference>